<dbReference type="InterPro" id="IPR010531">
    <property type="entry name" value="NOA36"/>
</dbReference>
<dbReference type="GO" id="GO:0008270">
    <property type="term" value="F:zinc ion binding"/>
    <property type="evidence" value="ECO:0007669"/>
    <property type="project" value="UniProtKB-KW"/>
</dbReference>
<dbReference type="Pfam" id="PF04032">
    <property type="entry name" value="Rpr2"/>
    <property type="match status" value="1"/>
</dbReference>
<dbReference type="OrthoDB" id="10258894at2759"/>
<comment type="subcellular location">
    <subcellularLocation>
        <location evidence="1">Nucleus</location>
        <location evidence="1">Nucleolus</location>
    </subcellularLocation>
</comment>
<dbReference type="EMBL" id="OA882048">
    <property type="protein sequence ID" value="CAD7272213.1"/>
    <property type="molecule type" value="Genomic_DNA"/>
</dbReference>
<evidence type="ECO:0000313" key="9">
    <source>
        <dbReference type="Proteomes" id="UP000678499"/>
    </source>
</evidence>
<accession>A0A7R9G7L3</accession>
<dbReference type="InterPro" id="IPR007175">
    <property type="entry name" value="Rpr2/Snm1/Rpp21"/>
</dbReference>
<keyword evidence="3" id="KW-0479">Metal-binding</keyword>
<keyword evidence="6" id="KW-0862">Zinc</keyword>
<dbReference type="GO" id="GO:0006396">
    <property type="term" value="P:RNA processing"/>
    <property type="evidence" value="ECO:0007669"/>
    <property type="project" value="InterPro"/>
</dbReference>
<evidence type="ECO:0000256" key="4">
    <source>
        <dbReference type="ARBA" id="ARBA00022737"/>
    </source>
</evidence>
<evidence type="ECO:0000256" key="1">
    <source>
        <dbReference type="ARBA" id="ARBA00004604"/>
    </source>
</evidence>
<dbReference type="EMBL" id="CAJPEX010000011">
    <property type="protein sequence ID" value="CAG0912365.1"/>
    <property type="molecule type" value="Genomic_DNA"/>
</dbReference>
<comment type="similarity">
    <text evidence="2">Belongs to the NOA36 family.</text>
</comment>
<evidence type="ECO:0000256" key="3">
    <source>
        <dbReference type="ARBA" id="ARBA00022723"/>
    </source>
</evidence>
<proteinExistence type="inferred from homology"/>
<organism evidence="8">
    <name type="scientific">Notodromas monacha</name>
    <dbReference type="NCBI Taxonomy" id="399045"/>
    <lineage>
        <taxon>Eukaryota</taxon>
        <taxon>Metazoa</taxon>
        <taxon>Ecdysozoa</taxon>
        <taxon>Arthropoda</taxon>
        <taxon>Crustacea</taxon>
        <taxon>Oligostraca</taxon>
        <taxon>Ostracoda</taxon>
        <taxon>Podocopa</taxon>
        <taxon>Podocopida</taxon>
        <taxon>Cypridocopina</taxon>
        <taxon>Cypridoidea</taxon>
        <taxon>Cyprididae</taxon>
        <taxon>Notodromas</taxon>
    </lineage>
</organism>
<keyword evidence="4" id="KW-0677">Repeat</keyword>
<reference evidence="8" key="1">
    <citation type="submission" date="2020-11" db="EMBL/GenBank/DDBJ databases">
        <authorList>
            <person name="Tran Van P."/>
        </authorList>
    </citation>
    <scope>NUCLEOTIDE SEQUENCE</scope>
</reference>
<gene>
    <name evidence="8" type="ORF">NMOB1V02_LOCUS157</name>
</gene>
<evidence type="ECO:0000256" key="2">
    <source>
        <dbReference type="ARBA" id="ARBA00007212"/>
    </source>
</evidence>
<keyword evidence="7" id="KW-0539">Nucleus</keyword>
<dbReference type="Pfam" id="PF06524">
    <property type="entry name" value="NOA36"/>
    <property type="match status" value="1"/>
</dbReference>
<evidence type="ECO:0000256" key="5">
    <source>
        <dbReference type="ARBA" id="ARBA00022771"/>
    </source>
</evidence>
<dbReference type="Gene3D" id="6.20.50.20">
    <property type="match status" value="1"/>
</dbReference>
<name>A0A7R9G7L3_9CRUS</name>
<protein>
    <recommendedName>
        <fullName evidence="10">Nucleolar autoantigen 36</fullName>
    </recommendedName>
</protein>
<dbReference type="GO" id="GO:0005730">
    <property type="term" value="C:nucleolus"/>
    <property type="evidence" value="ECO:0007669"/>
    <property type="project" value="UniProtKB-SubCell"/>
</dbReference>
<evidence type="ECO:0000256" key="6">
    <source>
        <dbReference type="ARBA" id="ARBA00022833"/>
    </source>
</evidence>
<dbReference type="Proteomes" id="UP000678499">
    <property type="component" value="Unassembled WGS sequence"/>
</dbReference>
<evidence type="ECO:0000313" key="8">
    <source>
        <dbReference type="EMBL" id="CAD7272213.1"/>
    </source>
</evidence>
<dbReference type="PANTHER" id="PTHR13214:SF1">
    <property type="entry name" value="ZINC FINGER PROTEIN 330"/>
    <property type="match status" value="1"/>
</dbReference>
<sequence>MPQKKTGQRKKAEKQKARQKLIRASNESRALADAPCNAVMECDRCQKKQKSRAFCYFCQSVQRLPICAACGKIKCMMKGGDCVVKHGGTFTTGLGMVGAICDFCEAWVCHGRKCLTTHPCACPLQDACCVECERSVWEHGGRIFSCSFCNGFLCEDDQLEHQASCQYLDSENFKCLSCNKLGQLSCLRCKLCFCEEHVRRKGVKVEKGSQPPCPKCGQETQETKGLSMSTRTHQYGRQGALEGTSRGVYDDDDDNTEAMHCILIRLQVKMSSQGTRQPREVGMESFKRMNFLFHAAHASVAAGVIGLDRHLLSNLWGVSKKTVKKLDPSVKRCICKGCNGLLIPGATARVRCHSKRQKHVSWTCLTCKFVRRFLLDKNYSLWYDKAEAQVGKEISKASCEAEAKRVTPNDGKRISEERKNIRASIFFLPNELIISAAGKRKFKLRKTGGGRNEVKWKYSTLECMIENEHVVP</sequence>
<keyword evidence="5" id="KW-0863">Zinc-finger</keyword>
<evidence type="ECO:0000256" key="7">
    <source>
        <dbReference type="ARBA" id="ARBA00023242"/>
    </source>
</evidence>
<dbReference type="PANTHER" id="PTHR13214">
    <property type="entry name" value="ZINC FINGER PROTEIN 330"/>
    <property type="match status" value="1"/>
</dbReference>
<evidence type="ECO:0008006" key="10">
    <source>
        <dbReference type="Google" id="ProtNLM"/>
    </source>
</evidence>
<dbReference type="AlphaFoldDB" id="A0A7R9G7L3"/>
<keyword evidence="9" id="KW-1185">Reference proteome</keyword>